<dbReference type="CDD" id="cd13180">
    <property type="entry name" value="RanBD_RanBP3"/>
    <property type="match status" value="1"/>
</dbReference>
<feature type="region of interest" description="Disordered" evidence="3">
    <location>
        <begin position="330"/>
        <end position="351"/>
    </location>
</feature>
<keyword evidence="6" id="KW-1185">Reference proteome</keyword>
<dbReference type="PANTHER" id="PTHR23138">
    <property type="entry name" value="RAN BINDING PROTEIN"/>
    <property type="match status" value="1"/>
</dbReference>
<dbReference type="Proteomes" id="UP000789375">
    <property type="component" value="Unassembled WGS sequence"/>
</dbReference>
<organism evidence="5 6">
    <name type="scientific">Funneliformis mosseae</name>
    <name type="common">Endomycorrhizal fungus</name>
    <name type="synonym">Glomus mosseae</name>
    <dbReference type="NCBI Taxonomy" id="27381"/>
    <lineage>
        <taxon>Eukaryota</taxon>
        <taxon>Fungi</taxon>
        <taxon>Fungi incertae sedis</taxon>
        <taxon>Mucoromycota</taxon>
        <taxon>Glomeromycotina</taxon>
        <taxon>Glomeromycetes</taxon>
        <taxon>Glomerales</taxon>
        <taxon>Glomeraceae</taxon>
        <taxon>Funneliformis</taxon>
    </lineage>
</organism>
<dbReference type="AlphaFoldDB" id="A0A9N8YTZ5"/>
<proteinExistence type="predicted"/>
<dbReference type="EMBL" id="CAJVPP010000137">
    <property type="protein sequence ID" value="CAG8446469.1"/>
    <property type="molecule type" value="Genomic_DNA"/>
</dbReference>
<evidence type="ECO:0000313" key="5">
    <source>
        <dbReference type="EMBL" id="CAG8446469.1"/>
    </source>
</evidence>
<evidence type="ECO:0000256" key="2">
    <source>
        <dbReference type="ARBA" id="ARBA00023242"/>
    </source>
</evidence>
<keyword evidence="2" id="KW-0539">Nucleus</keyword>
<feature type="compositionally biased region" description="Basic and acidic residues" evidence="3">
    <location>
        <begin position="11"/>
        <end position="30"/>
    </location>
</feature>
<accession>A0A9N8YTZ5</accession>
<feature type="region of interest" description="Disordered" evidence="3">
    <location>
        <begin position="1"/>
        <end position="54"/>
    </location>
</feature>
<evidence type="ECO:0000256" key="1">
    <source>
        <dbReference type="ARBA" id="ARBA00004123"/>
    </source>
</evidence>
<dbReference type="InterPro" id="IPR011993">
    <property type="entry name" value="PH-like_dom_sf"/>
</dbReference>
<feature type="domain" description="RanBD1" evidence="4">
    <location>
        <begin position="378"/>
        <end position="510"/>
    </location>
</feature>
<dbReference type="InterPro" id="IPR045255">
    <property type="entry name" value="RanBP1-like"/>
</dbReference>
<reference evidence="5" key="1">
    <citation type="submission" date="2021-06" db="EMBL/GenBank/DDBJ databases">
        <authorList>
            <person name="Kallberg Y."/>
            <person name="Tangrot J."/>
            <person name="Rosling A."/>
        </authorList>
    </citation>
    <scope>NUCLEOTIDE SEQUENCE</scope>
    <source>
        <strain evidence="5">87-6 pot B 2015</strain>
    </source>
</reference>
<dbReference type="Pfam" id="PF00638">
    <property type="entry name" value="Ran_BP1"/>
    <property type="match status" value="1"/>
</dbReference>
<evidence type="ECO:0000256" key="3">
    <source>
        <dbReference type="SAM" id="MobiDB-lite"/>
    </source>
</evidence>
<feature type="compositionally biased region" description="Polar residues" evidence="3">
    <location>
        <begin position="260"/>
        <end position="293"/>
    </location>
</feature>
<feature type="compositionally biased region" description="Basic and acidic residues" evidence="3">
    <location>
        <begin position="102"/>
        <end position="118"/>
    </location>
</feature>
<evidence type="ECO:0000259" key="4">
    <source>
        <dbReference type="PROSITE" id="PS50196"/>
    </source>
</evidence>
<feature type="compositionally biased region" description="Basic and acidic residues" evidence="3">
    <location>
        <begin position="229"/>
        <end position="259"/>
    </location>
</feature>
<dbReference type="Gene3D" id="2.30.29.30">
    <property type="entry name" value="Pleckstrin-homology domain (PH domain)/Phosphotyrosine-binding domain (PTB)"/>
    <property type="match status" value="1"/>
</dbReference>
<dbReference type="SMART" id="SM00160">
    <property type="entry name" value="RanBD"/>
    <property type="match status" value="1"/>
</dbReference>
<dbReference type="GO" id="GO:0005634">
    <property type="term" value="C:nucleus"/>
    <property type="evidence" value="ECO:0007669"/>
    <property type="project" value="UniProtKB-SubCell"/>
</dbReference>
<protein>
    <submittedName>
        <fullName evidence="5">14396_t:CDS:1</fullName>
    </submittedName>
</protein>
<dbReference type="PANTHER" id="PTHR23138:SF142">
    <property type="entry name" value="RAN-BINDING PROTEIN 3B-RELATED"/>
    <property type="match status" value="1"/>
</dbReference>
<dbReference type="InterPro" id="IPR000156">
    <property type="entry name" value="Ran_bind_dom"/>
</dbReference>
<sequence>MATTSVDSSYDDIKRKRERENSDIRNKEPVENQSDSSDVDKTVPSKKKRHDDVIENLQEIPKTLNETTEPMRTLQKKVETMKVGAVYVNEPVDSSSVGDNNMKIDNEDRKELIEGRSSEDEDMNYEEIKEIIANLSPDENIQVLDDSKSFTSSKKLAVNELDVDNDVCKEEKPISASENKLLILDDIEKPREEKKAQDTEVIVKESSIQTTEDNIDTAIVQEASQKIKNSTEKLEKTREPTEAEAKEEESKKDEEKIQNERTPSQSIKVFGSSTSSQSTKVFGSSTSSQNTKVFGSSYTPITRIFGSGVEFSAPSSKPLGFSSFATLTPQQNTFGSDSKSPPKQGIFGSNSKYNSPIDTFGSSSKSSNHGFKSIFGTSTEGARPILQEQEVITGEEDEVTRYTIRAKLYCMDKSLQWRERGVGTLKLNFPRDNKKSPRIVMRTDGVLRVILNIALFHGMSVERAQESFVRVVAFEGNDHIPVKLAIKVASPGAADELYGAIMSAIPQPQQQSQIRINAVASRA</sequence>
<gene>
    <name evidence="5" type="ORF">FMOSSE_LOCUS1209</name>
</gene>
<dbReference type="PROSITE" id="PS50196">
    <property type="entry name" value="RANBD1"/>
    <property type="match status" value="1"/>
</dbReference>
<name>A0A9N8YTZ5_FUNMO</name>
<comment type="subcellular location">
    <subcellularLocation>
        <location evidence="1">Nucleus</location>
    </subcellularLocation>
</comment>
<feature type="compositionally biased region" description="Basic and acidic residues" evidence="3">
    <location>
        <begin position="186"/>
        <end position="203"/>
    </location>
</feature>
<dbReference type="SUPFAM" id="SSF50729">
    <property type="entry name" value="PH domain-like"/>
    <property type="match status" value="1"/>
</dbReference>
<feature type="region of interest" description="Disordered" evidence="3">
    <location>
        <begin position="186"/>
        <end position="293"/>
    </location>
</feature>
<evidence type="ECO:0000313" key="6">
    <source>
        <dbReference type="Proteomes" id="UP000789375"/>
    </source>
</evidence>
<comment type="caution">
    <text evidence="5">The sequence shown here is derived from an EMBL/GenBank/DDBJ whole genome shotgun (WGS) entry which is preliminary data.</text>
</comment>
<feature type="region of interest" description="Disordered" evidence="3">
    <location>
        <begin position="91"/>
        <end position="121"/>
    </location>
</feature>